<evidence type="ECO:0008006" key="3">
    <source>
        <dbReference type="Google" id="ProtNLM"/>
    </source>
</evidence>
<dbReference type="InterPro" id="IPR035986">
    <property type="entry name" value="PKD_dom_sf"/>
</dbReference>
<dbReference type="CDD" id="cd00146">
    <property type="entry name" value="PKD"/>
    <property type="match status" value="1"/>
</dbReference>
<evidence type="ECO:0000313" key="2">
    <source>
        <dbReference type="Proteomes" id="UP001429745"/>
    </source>
</evidence>
<dbReference type="SUPFAM" id="SSF49299">
    <property type="entry name" value="PKD domain"/>
    <property type="match status" value="1"/>
</dbReference>
<reference evidence="1 2" key="1">
    <citation type="submission" date="2020-04" db="EMBL/GenBank/DDBJ databases">
        <title>CFH 90308 Microbacterium sp.</title>
        <authorList>
            <person name="Nie G."/>
            <person name="Ming H."/>
            <person name="Xia T."/>
        </authorList>
    </citation>
    <scope>NUCLEOTIDE SEQUENCE [LARGE SCALE GENOMIC DNA]</scope>
    <source>
        <strain evidence="1 2">CFH 90308</strain>
    </source>
</reference>
<gene>
    <name evidence="1" type="ORF">HF576_07100</name>
</gene>
<dbReference type="EMBL" id="JABACI010000002">
    <property type="protein sequence ID" value="NLP83607.1"/>
    <property type="molecule type" value="Genomic_DNA"/>
</dbReference>
<evidence type="ECO:0000313" key="1">
    <source>
        <dbReference type="EMBL" id="NLP83607.1"/>
    </source>
</evidence>
<protein>
    <recommendedName>
        <fullName evidence="3">PKD domain-containing protein</fullName>
    </recommendedName>
</protein>
<organism evidence="1 2">
    <name type="scientific">Microbacterium salsuginis</name>
    <dbReference type="NCBI Taxonomy" id="2722803"/>
    <lineage>
        <taxon>Bacteria</taxon>
        <taxon>Bacillati</taxon>
        <taxon>Actinomycetota</taxon>
        <taxon>Actinomycetes</taxon>
        <taxon>Micrococcales</taxon>
        <taxon>Microbacteriaceae</taxon>
        <taxon>Microbacterium</taxon>
    </lineage>
</organism>
<name>A0ABX1K9E3_9MICO</name>
<comment type="caution">
    <text evidence="1">The sequence shown here is derived from an EMBL/GenBank/DDBJ whole genome shotgun (WGS) entry which is preliminary data.</text>
</comment>
<accession>A0ABX1K9E3</accession>
<dbReference type="RefSeq" id="WP_168912129.1">
    <property type="nucleotide sequence ID" value="NZ_JABACI010000002.1"/>
</dbReference>
<sequence>MSTHTKERRGMPGAGRTAAVAVAVSVTGMLMVPAAPATADLQDQPPSVSVTILAGPEGDVSTVRATVSTRGADAVAAEIDWGEAGPPEQVTIARLARGVDHVYGDDGTYSIAVTVTDEDGAVGVEAVPLEVRNLPPEAELAVDGVVEFPGGDYVVTRVDGSVEASVESLDTGSDDATFTWSTGAVAQVFNDGFGPDSPLSPAGTAPFTASGAVTERFATAGVGYLKVSVDDGDGGVTDAVTGVVVTGDADAAHGPAWWTHRFSGAADDPAMDPSTAAAYLDVVAAVSEVFDEHDAAGSLGDAYALLAERAGDAEKRAAAELLAAWLHFASGAVTWDAEIVLDGTPTTFLELMTRAESAFEARSTSDDELRRLVEDLSDVRRSAS</sequence>
<proteinExistence type="predicted"/>
<keyword evidence="2" id="KW-1185">Reference proteome</keyword>
<dbReference type="InterPro" id="IPR013783">
    <property type="entry name" value="Ig-like_fold"/>
</dbReference>
<dbReference type="Gene3D" id="2.60.40.10">
    <property type="entry name" value="Immunoglobulins"/>
    <property type="match status" value="1"/>
</dbReference>
<dbReference type="Proteomes" id="UP001429745">
    <property type="component" value="Unassembled WGS sequence"/>
</dbReference>